<dbReference type="Proteomes" id="UP000007721">
    <property type="component" value="Chromosome"/>
</dbReference>
<proteinExistence type="predicted"/>
<dbReference type="Gene3D" id="1.10.287.130">
    <property type="match status" value="1"/>
</dbReference>
<evidence type="ECO:0000313" key="8">
    <source>
        <dbReference type="EMBL" id="ACM18427.1"/>
    </source>
</evidence>
<dbReference type="Pfam" id="PF02518">
    <property type="entry name" value="HATPase_c"/>
    <property type="match status" value="1"/>
</dbReference>
<dbReference type="PROSITE" id="PS50109">
    <property type="entry name" value="HIS_KIN"/>
    <property type="match status" value="1"/>
</dbReference>
<dbReference type="InterPro" id="IPR050351">
    <property type="entry name" value="BphY/WalK/GraS-like"/>
</dbReference>
<keyword evidence="6" id="KW-1133">Transmembrane helix</keyword>
<dbReference type="InterPro" id="IPR003661">
    <property type="entry name" value="HisK_dim/P_dom"/>
</dbReference>
<evidence type="ECO:0000256" key="1">
    <source>
        <dbReference type="ARBA" id="ARBA00000085"/>
    </source>
</evidence>
<dbReference type="RefSeq" id="WP_012645156.1">
    <property type="nucleotide sequence ID" value="NC_011979.1"/>
</dbReference>
<evidence type="ECO:0000313" key="9">
    <source>
        <dbReference type="Proteomes" id="UP000007721"/>
    </source>
</evidence>
<dbReference type="OrthoDB" id="9806130at2"/>
<dbReference type="InterPro" id="IPR003594">
    <property type="entry name" value="HATPase_dom"/>
</dbReference>
<dbReference type="SUPFAM" id="SSF47384">
    <property type="entry name" value="Homodimeric domain of signal transducing histidine kinase"/>
    <property type="match status" value="1"/>
</dbReference>
<dbReference type="InterPro" id="IPR004358">
    <property type="entry name" value="Sig_transdc_His_kin-like_C"/>
</dbReference>
<comment type="catalytic activity">
    <reaction evidence="1">
        <text>ATP + protein L-histidine = ADP + protein N-phospho-L-histidine.</text>
        <dbReference type="EC" id="2.7.13.3"/>
    </reaction>
</comment>
<dbReference type="GO" id="GO:0030295">
    <property type="term" value="F:protein kinase activator activity"/>
    <property type="evidence" value="ECO:0007669"/>
    <property type="project" value="TreeGrafter"/>
</dbReference>
<dbReference type="Gene3D" id="3.30.565.10">
    <property type="entry name" value="Histidine kinase-like ATPase, C-terminal domain"/>
    <property type="match status" value="1"/>
</dbReference>
<dbReference type="PRINTS" id="PR00344">
    <property type="entry name" value="BCTRLSENSOR"/>
</dbReference>
<evidence type="ECO:0000259" key="7">
    <source>
        <dbReference type="PROSITE" id="PS50109"/>
    </source>
</evidence>
<evidence type="ECO:0000256" key="2">
    <source>
        <dbReference type="ARBA" id="ARBA00012438"/>
    </source>
</evidence>
<evidence type="ECO:0000256" key="6">
    <source>
        <dbReference type="SAM" id="Phobius"/>
    </source>
</evidence>
<dbReference type="PANTHER" id="PTHR42878">
    <property type="entry name" value="TWO-COMPONENT HISTIDINE KINASE"/>
    <property type="match status" value="1"/>
</dbReference>
<feature type="transmembrane region" description="Helical" evidence="6">
    <location>
        <begin position="12"/>
        <end position="34"/>
    </location>
</feature>
<dbReference type="GO" id="GO:0000155">
    <property type="term" value="F:phosphorelay sensor kinase activity"/>
    <property type="evidence" value="ECO:0007669"/>
    <property type="project" value="InterPro"/>
</dbReference>
<dbReference type="SUPFAM" id="SSF55874">
    <property type="entry name" value="ATPase domain of HSP90 chaperone/DNA topoisomerase II/histidine kinase"/>
    <property type="match status" value="1"/>
</dbReference>
<dbReference type="InterPro" id="IPR036890">
    <property type="entry name" value="HATPase_C_sf"/>
</dbReference>
<dbReference type="InterPro" id="IPR036097">
    <property type="entry name" value="HisK_dim/P_sf"/>
</dbReference>
<keyword evidence="6" id="KW-0472">Membrane</keyword>
<dbReference type="HOGENOM" id="CLU_616437_0_0_7"/>
<dbReference type="PANTHER" id="PTHR42878:SF15">
    <property type="entry name" value="BACTERIOPHYTOCHROME"/>
    <property type="match status" value="1"/>
</dbReference>
<dbReference type="SMART" id="SM00387">
    <property type="entry name" value="HATPase_c"/>
    <property type="match status" value="1"/>
</dbReference>
<dbReference type="EC" id="2.7.13.3" evidence="2"/>
<dbReference type="KEGG" id="geo:Geob_0050"/>
<keyword evidence="3" id="KW-0597">Phosphoprotein</keyword>
<dbReference type="GO" id="GO:0000156">
    <property type="term" value="F:phosphorelay response regulator activity"/>
    <property type="evidence" value="ECO:0007669"/>
    <property type="project" value="TreeGrafter"/>
</dbReference>
<accession>B9M7W9</accession>
<keyword evidence="6" id="KW-0812">Transmembrane</keyword>
<evidence type="ECO:0000256" key="4">
    <source>
        <dbReference type="ARBA" id="ARBA00022679"/>
    </source>
</evidence>
<feature type="transmembrane region" description="Helical" evidence="6">
    <location>
        <begin position="135"/>
        <end position="160"/>
    </location>
</feature>
<dbReference type="CDD" id="cd00082">
    <property type="entry name" value="HisKA"/>
    <property type="match status" value="1"/>
</dbReference>
<sequence length="436" mass="48589">MSSEHNKLIRITSCIAGTVAIAITVALPLIYFLVSYKYTMGGLETEAEINARNIASIIRSNPDLWKYETPRLYELLARRPRAGHAETRRIFDKGGELVAESTDRLNPPVVSSTYPLKDSGVEVGKIEISRSLAPLLLRVGLVALIGIFLGTAVFISLLMMPKKALNELKRAEERLQHFAQNLQEVNEELKNFAYIISHDLRAPLVNVKGFTGELQACMQELDSITRRRECDLDGNDGKRLTEILETDVPEAIGFITSSVSRMDTLIGLVLKLSRLGHRELKPEPVDLNELVDGILKTLTHQLEQKNAQVSVGMLPEVVQDRVALEQIIGNLLDNAVKYLDPERPGRLEISAEKTHEGYIFNFRDNGRGISLDDQNKVFDIFRRAGKQDVQGDGMGLAYVKALVRRLDGQIWCASEFGEGSTFSFSLPLTEDGMGRV</sequence>
<keyword evidence="4" id="KW-0808">Transferase</keyword>
<evidence type="ECO:0000256" key="3">
    <source>
        <dbReference type="ARBA" id="ARBA00022553"/>
    </source>
</evidence>
<dbReference type="AlphaFoldDB" id="B9M7W9"/>
<dbReference type="STRING" id="316067.Geob_0050"/>
<dbReference type="eggNOG" id="COG4251">
    <property type="taxonomic scope" value="Bacteria"/>
</dbReference>
<keyword evidence="9" id="KW-1185">Reference proteome</keyword>
<evidence type="ECO:0000256" key="5">
    <source>
        <dbReference type="ARBA" id="ARBA00022777"/>
    </source>
</evidence>
<keyword evidence="5 8" id="KW-0418">Kinase</keyword>
<reference evidence="8 9" key="1">
    <citation type="submission" date="2009-01" db="EMBL/GenBank/DDBJ databases">
        <title>Complete sequence of Geobacter sp. FRC-32.</title>
        <authorList>
            <consortium name="US DOE Joint Genome Institute"/>
            <person name="Lucas S."/>
            <person name="Copeland A."/>
            <person name="Lapidus A."/>
            <person name="Glavina del Rio T."/>
            <person name="Dalin E."/>
            <person name="Tice H."/>
            <person name="Bruce D."/>
            <person name="Goodwin L."/>
            <person name="Pitluck S."/>
            <person name="Saunders E."/>
            <person name="Brettin T."/>
            <person name="Detter J.C."/>
            <person name="Han C."/>
            <person name="Larimer F."/>
            <person name="Land M."/>
            <person name="Hauser L."/>
            <person name="Kyrpides N."/>
            <person name="Ovchinnikova G."/>
            <person name="Kostka J."/>
            <person name="Richardson P."/>
        </authorList>
    </citation>
    <scope>NUCLEOTIDE SEQUENCE [LARGE SCALE GENOMIC DNA]</scope>
    <source>
        <strain evidence="9">DSM 22248 / JCM 15807 / FRC-32</strain>
    </source>
</reference>
<dbReference type="GO" id="GO:0007234">
    <property type="term" value="P:osmosensory signaling via phosphorelay pathway"/>
    <property type="evidence" value="ECO:0007669"/>
    <property type="project" value="TreeGrafter"/>
</dbReference>
<protein>
    <recommendedName>
        <fullName evidence="2">histidine kinase</fullName>
        <ecNumber evidence="2">2.7.13.3</ecNumber>
    </recommendedName>
</protein>
<feature type="domain" description="Histidine kinase" evidence="7">
    <location>
        <begin position="195"/>
        <end position="430"/>
    </location>
</feature>
<dbReference type="EMBL" id="CP001390">
    <property type="protein sequence ID" value="ACM18427.1"/>
    <property type="molecule type" value="Genomic_DNA"/>
</dbReference>
<dbReference type="InterPro" id="IPR005467">
    <property type="entry name" value="His_kinase_dom"/>
</dbReference>
<gene>
    <name evidence="8" type="ordered locus">Geob_0050</name>
</gene>
<name>B9M7W9_GEODF</name>
<organism evidence="8 9">
    <name type="scientific">Geotalea daltonii (strain DSM 22248 / JCM 15807 / FRC-32)</name>
    <name type="common">Geobacter daltonii</name>
    <dbReference type="NCBI Taxonomy" id="316067"/>
    <lineage>
        <taxon>Bacteria</taxon>
        <taxon>Pseudomonadati</taxon>
        <taxon>Thermodesulfobacteriota</taxon>
        <taxon>Desulfuromonadia</taxon>
        <taxon>Geobacterales</taxon>
        <taxon>Geobacteraceae</taxon>
        <taxon>Geotalea</taxon>
    </lineage>
</organism>